<dbReference type="InterPro" id="IPR003594">
    <property type="entry name" value="HATPase_dom"/>
</dbReference>
<sequence>MPVYALPSLLSWIFFLGLGVFVLTRNLKHTINLSFSVGIFGMAIFECSLFFLLLTKNFLWTKMALFGACLIPGSIAIFSLSFSREAYQASVRQWKWVIGAIFGFSLWFLYLGFSGALLTKTSQMSFSHFEVYKIQQPGIYFLIFQILCLLFILHNLENTYRSASQDVRWKIKYLILGIFSASFFHLFLIGFMLLYRIVRVEYFVAEAIIMIISGMFIVFSLVRHRLMDTDVFVSRQVVYNSFVLFIAGTYLITIALIGYLVKYHFIQQGVTQFLVAEVFMYVALIGMSVLLLSEEIRRRIELYISKHFYKHKYEYDEVWIAFTRQIGSMVSLDDLLPQLCQSIQEIVNTDRVFIFLHDDASHRLVLRESSIVSPKPFAISMESELIHYFRKTLTPCVDVNLFKTSETLHALYSEQQELFETLEIFLCAPLRIKDHFIGIIAIGAERTNEPYSHEDYDLLHTIGIQAASAILNANLTENLSQARSLETFHKFAAFILHDLKNAVQNLSFVVQNAPDYLDEPEFRQDAIKTIADTVTRMNTMITRLSSVPEKLELHLTEVAIEPFIQDTLKKSKVSKMNQIKIQVELAEPVFSTLLDYHYFQSVLINLLSNAAESITADHGTIVLRAARRDVDQTVEFSVSDNGSGISQDQLMTLFTPFKSTKAKGLGIGLYQCKTIVEAHKGKIYVESEEGQGTTFRIELPLMQQNPLV</sequence>
<feature type="transmembrane region" description="Helical" evidence="9">
    <location>
        <begin position="137"/>
        <end position="153"/>
    </location>
</feature>
<name>A0A081BYL6_VECG1</name>
<feature type="transmembrane region" description="Helical" evidence="9">
    <location>
        <begin position="273"/>
        <end position="292"/>
    </location>
</feature>
<evidence type="ECO:0000256" key="2">
    <source>
        <dbReference type="ARBA" id="ARBA00012438"/>
    </source>
</evidence>
<keyword evidence="6 11" id="KW-0418">Kinase</keyword>
<dbReference type="Pfam" id="PF02518">
    <property type="entry name" value="HATPase_c"/>
    <property type="match status" value="1"/>
</dbReference>
<evidence type="ECO:0000256" key="1">
    <source>
        <dbReference type="ARBA" id="ARBA00000085"/>
    </source>
</evidence>
<dbReference type="InterPro" id="IPR036097">
    <property type="entry name" value="HisK_dim/P_sf"/>
</dbReference>
<dbReference type="Proteomes" id="UP000030661">
    <property type="component" value="Unassembled WGS sequence"/>
</dbReference>
<evidence type="ECO:0000259" key="10">
    <source>
        <dbReference type="PROSITE" id="PS50109"/>
    </source>
</evidence>
<keyword evidence="12" id="KW-1185">Reference proteome</keyword>
<keyword evidence="8" id="KW-0902">Two-component regulatory system</keyword>
<dbReference type="STRING" id="1499967.U27_04388"/>
<organism evidence="11">
    <name type="scientific">Vecturithrix granuli</name>
    <dbReference type="NCBI Taxonomy" id="1499967"/>
    <lineage>
        <taxon>Bacteria</taxon>
        <taxon>Candidatus Moduliflexota</taxon>
        <taxon>Candidatus Vecturitrichia</taxon>
        <taxon>Candidatus Vecturitrichales</taxon>
        <taxon>Candidatus Vecturitrichaceae</taxon>
        <taxon>Candidatus Vecturithrix</taxon>
    </lineage>
</organism>
<keyword evidence="3" id="KW-0597">Phosphoprotein</keyword>
<dbReference type="CDD" id="cd00082">
    <property type="entry name" value="HisKA"/>
    <property type="match status" value="1"/>
</dbReference>
<dbReference type="GO" id="GO:0000155">
    <property type="term" value="F:phosphorelay sensor kinase activity"/>
    <property type="evidence" value="ECO:0007669"/>
    <property type="project" value="InterPro"/>
</dbReference>
<dbReference type="SMART" id="SM00065">
    <property type="entry name" value="GAF"/>
    <property type="match status" value="1"/>
</dbReference>
<dbReference type="Gene3D" id="3.30.565.10">
    <property type="entry name" value="Histidine kinase-like ATPase, C-terminal domain"/>
    <property type="match status" value="1"/>
</dbReference>
<feature type="transmembrane region" description="Helical" evidence="9">
    <location>
        <begin position="173"/>
        <end position="197"/>
    </location>
</feature>
<dbReference type="InterPro" id="IPR003018">
    <property type="entry name" value="GAF"/>
</dbReference>
<dbReference type="Gene3D" id="1.10.287.130">
    <property type="match status" value="1"/>
</dbReference>
<feature type="transmembrane region" description="Helical" evidence="9">
    <location>
        <begin position="59"/>
        <end position="82"/>
    </location>
</feature>
<dbReference type="PROSITE" id="PS50109">
    <property type="entry name" value="HIS_KIN"/>
    <property type="match status" value="1"/>
</dbReference>
<dbReference type="PANTHER" id="PTHR43065">
    <property type="entry name" value="SENSOR HISTIDINE KINASE"/>
    <property type="match status" value="1"/>
</dbReference>
<evidence type="ECO:0000313" key="12">
    <source>
        <dbReference type="Proteomes" id="UP000030661"/>
    </source>
</evidence>
<evidence type="ECO:0000256" key="5">
    <source>
        <dbReference type="ARBA" id="ARBA00022741"/>
    </source>
</evidence>
<dbReference type="InterPro" id="IPR036890">
    <property type="entry name" value="HATPase_C_sf"/>
</dbReference>
<dbReference type="eggNOG" id="COG4191">
    <property type="taxonomic scope" value="Bacteria"/>
</dbReference>
<dbReference type="SUPFAM" id="SSF55874">
    <property type="entry name" value="ATPase domain of HSP90 chaperone/DNA topoisomerase II/histidine kinase"/>
    <property type="match status" value="1"/>
</dbReference>
<dbReference type="EMBL" id="DF820466">
    <property type="protein sequence ID" value="GAK57421.1"/>
    <property type="molecule type" value="Genomic_DNA"/>
</dbReference>
<keyword evidence="9" id="KW-0812">Transmembrane</keyword>
<keyword evidence="5" id="KW-0547">Nucleotide-binding</keyword>
<feature type="transmembrane region" description="Helical" evidence="9">
    <location>
        <begin position="6"/>
        <end position="24"/>
    </location>
</feature>
<feature type="transmembrane region" description="Helical" evidence="9">
    <location>
        <begin position="242"/>
        <end position="261"/>
    </location>
</feature>
<keyword evidence="9" id="KW-1133">Transmembrane helix</keyword>
<dbReference type="InterPro" id="IPR003661">
    <property type="entry name" value="HisK_dim/P_dom"/>
</dbReference>
<feature type="domain" description="Histidine kinase" evidence="10">
    <location>
        <begin position="494"/>
        <end position="703"/>
    </location>
</feature>
<comment type="catalytic activity">
    <reaction evidence="1">
        <text>ATP + protein L-histidine = ADP + protein N-phospho-L-histidine.</text>
        <dbReference type="EC" id="2.7.13.3"/>
    </reaction>
</comment>
<feature type="transmembrane region" description="Helical" evidence="9">
    <location>
        <begin position="31"/>
        <end position="53"/>
    </location>
</feature>
<evidence type="ECO:0000256" key="4">
    <source>
        <dbReference type="ARBA" id="ARBA00022679"/>
    </source>
</evidence>
<dbReference type="SUPFAM" id="SSF47384">
    <property type="entry name" value="Homodimeric domain of signal transducing histidine kinase"/>
    <property type="match status" value="1"/>
</dbReference>
<accession>A0A081BYL6</accession>
<dbReference type="GO" id="GO:0005524">
    <property type="term" value="F:ATP binding"/>
    <property type="evidence" value="ECO:0007669"/>
    <property type="project" value="UniProtKB-KW"/>
</dbReference>
<keyword evidence="9" id="KW-0472">Membrane</keyword>
<evidence type="ECO:0000313" key="11">
    <source>
        <dbReference type="EMBL" id="GAK57421.1"/>
    </source>
</evidence>
<evidence type="ECO:0000256" key="3">
    <source>
        <dbReference type="ARBA" id="ARBA00022553"/>
    </source>
</evidence>
<dbReference type="Gene3D" id="3.30.450.40">
    <property type="match status" value="1"/>
</dbReference>
<feature type="transmembrane region" description="Helical" evidence="9">
    <location>
        <begin position="203"/>
        <end position="222"/>
    </location>
</feature>
<dbReference type="InterPro" id="IPR014265">
    <property type="entry name" value="XrtA/PrsK"/>
</dbReference>
<protein>
    <recommendedName>
        <fullName evidence="2">histidine kinase</fullName>
        <ecNumber evidence="2">2.7.13.3</ecNumber>
    </recommendedName>
</protein>
<dbReference type="SMART" id="SM00387">
    <property type="entry name" value="HATPase_c"/>
    <property type="match status" value="1"/>
</dbReference>
<proteinExistence type="predicted"/>
<dbReference type="InterPro" id="IPR004358">
    <property type="entry name" value="Sig_transdc_His_kin-like_C"/>
</dbReference>
<gene>
    <name evidence="11" type="ORF">U27_04388</name>
</gene>
<dbReference type="InterPro" id="IPR029016">
    <property type="entry name" value="GAF-like_dom_sf"/>
</dbReference>
<reference evidence="11" key="1">
    <citation type="journal article" date="2015" name="PeerJ">
        <title>First genomic representation of candidate bacterial phylum KSB3 points to enhanced environmental sensing as a trigger of wastewater bulking.</title>
        <authorList>
            <person name="Sekiguchi Y."/>
            <person name="Ohashi A."/>
            <person name="Parks D.H."/>
            <person name="Yamauchi T."/>
            <person name="Tyson G.W."/>
            <person name="Hugenholtz P."/>
        </authorList>
    </citation>
    <scope>NUCLEOTIDE SEQUENCE [LARGE SCALE GENOMIC DNA]</scope>
</reference>
<dbReference type="AlphaFoldDB" id="A0A081BYL6"/>
<dbReference type="SUPFAM" id="SSF55781">
    <property type="entry name" value="GAF domain-like"/>
    <property type="match status" value="1"/>
</dbReference>
<keyword evidence="7" id="KW-0067">ATP-binding</keyword>
<feature type="transmembrane region" description="Helical" evidence="9">
    <location>
        <begin position="94"/>
        <end position="117"/>
    </location>
</feature>
<evidence type="ECO:0000256" key="6">
    <source>
        <dbReference type="ARBA" id="ARBA00022777"/>
    </source>
</evidence>
<dbReference type="PRINTS" id="PR00344">
    <property type="entry name" value="BCTRLSENSOR"/>
</dbReference>
<evidence type="ECO:0000256" key="7">
    <source>
        <dbReference type="ARBA" id="ARBA00022840"/>
    </source>
</evidence>
<dbReference type="Pfam" id="PF13492">
    <property type="entry name" value="GAF_3"/>
    <property type="match status" value="1"/>
</dbReference>
<dbReference type="NCBIfam" id="TIGR02916">
    <property type="entry name" value="PEP_his_kin"/>
    <property type="match status" value="1"/>
</dbReference>
<dbReference type="HOGENOM" id="CLU_024784_1_0_0"/>
<dbReference type="InterPro" id="IPR005467">
    <property type="entry name" value="His_kinase_dom"/>
</dbReference>
<evidence type="ECO:0000256" key="8">
    <source>
        <dbReference type="ARBA" id="ARBA00023012"/>
    </source>
</evidence>
<dbReference type="EC" id="2.7.13.3" evidence="2"/>
<evidence type="ECO:0000256" key="9">
    <source>
        <dbReference type="SAM" id="Phobius"/>
    </source>
</evidence>
<dbReference type="PANTHER" id="PTHR43065:SF10">
    <property type="entry name" value="PEROXIDE STRESS-ACTIVATED HISTIDINE KINASE MAK3"/>
    <property type="match status" value="1"/>
</dbReference>
<keyword evidence="4" id="KW-0808">Transferase</keyword>